<dbReference type="InterPro" id="IPR003760">
    <property type="entry name" value="PnrA-like"/>
</dbReference>
<evidence type="ECO:0000313" key="9">
    <source>
        <dbReference type="Proteomes" id="UP001056500"/>
    </source>
</evidence>
<keyword evidence="3" id="KW-1003">Cell membrane</keyword>
<evidence type="ECO:0000256" key="4">
    <source>
        <dbReference type="ARBA" id="ARBA00022729"/>
    </source>
</evidence>
<dbReference type="PANTHER" id="PTHR34296">
    <property type="entry name" value="TRANSCRIPTIONAL ACTIVATOR PROTEIN MED"/>
    <property type="match status" value="1"/>
</dbReference>
<gene>
    <name evidence="8" type="ORF">NDK47_05145</name>
</gene>
<organism evidence="8 9">
    <name type="scientific">Brevibacillus ruminantium</name>
    <dbReference type="NCBI Taxonomy" id="2950604"/>
    <lineage>
        <taxon>Bacteria</taxon>
        <taxon>Bacillati</taxon>
        <taxon>Bacillota</taxon>
        <taxon>Bacilli</taxon>
        <taxon>Bacillales</taxon>
        <taxon>Paenibacillaceae</taxon>
        <taxon>Brevibacillus</taxon>
    </lineage>
</organism>
<evidence type="ECO:0000256" key="1">
    <source>
        <dbReference type="ARBA" id="ARBA00004193"/>
    </source>
</evidence>
<keyword evidence="6" id="KW-0449">Lipoprotein</keyword>
<evidence type="ECO:0000259" key="7">
    <source>
        <dbReference type="Pfam" id="PF02608"/>
    </source>
</evidence>
<keyword evidence="4" id="KW-0732">Signal</keyword>
<comment type="similarity">
    <text evidence="2">Belongs to the BMP lipoprotein family.</text>
</comment>
<evidence type="ECO:0000256" key="5">
    <source>
        <dbReference type="ARBA" id="ARBA00023136"/>
    </source>
</evidence>
<feature type="domain" description="ABC transporter substrate-binding protein PnrA-like" evidence="7">
    <location>
        <begin position="47"/>
        <end position="315"/>
    </location>
</feature>
<evidence type="ECO:0000256" key="2">
    <source>
        <dbReference type="ARBA" id="ARBA00008610"/>
    </source>
</evidence>
<dbReference type="SUPFAM" id="SSF53822">
    <property type="entry name" value="Periplasmic binding protein-like I"/>
    <property type="match status" value="1"/>
</dbReference>
<dbReference type="EMBL" id="CP098755">
    <property type="protein sequence ID" value="USG66686.1"/>
    <property type="molecule type" value="Genomic_DNA"/>
</dbReference>
<accession>A0ABY4WPX6</accession>
<proteinExistence type="inferred from homology"/>
<reference evidence="8" key="1">
    <citation type="submission" date="2022-06" db="EMBL/GenBank/DDBJ databases">
        <title>Genome sequencing of Brevibacillus sp. BB3-R1.</title>
        <authorList>
            <person name="Heo J."/>
            <person name="Lee D."/>
            <person name="Won M."/>
            <person name="Han B.-H."/>
            <person name="Hong S.-B."/>
            <person name="Kwon S.-W."/>
        </authorList>
    </citation>
    <scope>NUCLEOTIDE SEQUENCE</scope>
    <source>
        <strain evidence="8">BB3-R1</strain>
    </source>
</reference>
<name>A0ABY4WPX6_9BACL</name>
<dbReference type="Gene3D" id="3.40.50.2300">
    <property type="match status" value="2"/>
</dbReference>
<comment type="subcellular location">
    <subcellularLocation>
        <location evidence="1">Cell membrane</location>
        <topology evidence="1">Lipid-anchor</topology>
    </subcellularLocation>
</comment>
<dbReference type="InterPro" id="IPR050957">
    <property type="entry name" value="BMP_lipoprotein"/>
</dbReference>
<evidence type="ECO:0000313" key="8">
    <source>
        <dbReference type="EMBL" id="USG66686.1"/>
    </source>
</evidence>
<evidence type="ECO:0000256" key="6">
    <source>
        <dbReference type="ARBA" id="ARBA00023288"/>
    </source>
</evidence>
<sequence>MPKLQPFPVLFACLVVALLVLNTSQFLTSMQHLQQMEETDMPVRQLRIVLMLEGPTYDQGWNSSALESLLDLQKKYGFSLEVASNINPNQITSVAKDFASSGYDLIFGHGVIFSHPFSEIAPYYPETRFVSFNGEAPHINQTTIRYDMYPAGYLVGRLAAHMSRSRKVGYIIADKPTEYDQLNGFTKGVKDTSPKIEVLVGKVQDFNDIKGATEAAKEIISKGVDVLYTTGDSLNLPVITEAQRADVYAIGYIADQRYIAPNHVLASMIQDVQQCYRMILSEFIAGSLPSGTVTYGLKEGVNRLSSYGPMVPQEVREALARDLNRLINHR</sequence>
<dbReference type="RefSeq" id="WP_251873793.1">
    <property type="nucleotide sequence ID" value="NZ_CP098755.1"/>
</dbReference>
<dbReference type="PANTHER" id="PTHR34296:SF2">
    <property type="entry name" value="ABC TRANSPORTER GUANOSINE-BINDING PROTEIN NUPN"/>
    <property type="match status" value="1"/>
</dbReference>
<dbReference type="Proteomes" id="UP001056500">
    <property type="component" value="Chromosome"/>
</dbReference>
<keyword evidence="9" id="KW-1185">Reference proteome</keyword>
<dbReference type="InterPro" id="IPR028082">
    <property type="entry name" value="Peripla_BP_I"/>
</dbReference>
<evidence type="ECO:0000256" key="3">
    <source>
        <dbReference type="ARBA" id="ARBA00022475"/>
    </source>
</evidence>
<keyword evidence="5" id="KW-0472">Membrane</keyword>
<dbReference type="Pfam" id="PF02608">
    <property type="entry name" value="Bmp"/>
    <property type="match status" value="1"/>
</dbReference>
<protein>
    <submittedName>
        <fullName evidence="8">BMP family ABC transporter substrate-binding protein</fullName>
    </submittedName>
</protein>